<accession>A0AAD7SD82</accession>
<feature type="compositionally biased region" description="Basic and acidic residues" evidence="1">
    <location>
        <begin position="1"/>
        <end position="14"/>
    </location>
</feature>
<organism evidence="2 3">
    <name type="scientific">Aldrovandia affinis</name>
    <dbReference type="NCBI Taxonomy" id="143900"/>
    <lineage>
        <taxon>Eukaryota</taxon>
        <taxon>Metazoa</taxon>
        <taxon>Chordata</taxon>
        <taxon>Craniata</taxon>
        <taxon>Vertebrata</taxon>
        <taxon>Euteleostomi</taxon>
        <taxon>Actinopterygii</taxon>
        <taxon>Neopterygii</taxon>
        <taxon>Teleostei</taxon>
        <taxon>Notacanthiformes</taxon>
        <taxon>Halosauridae</taxon>
        <taxon>Aldrovandia</taxon>
    </lineage>
</organism>
<protein>
    <submittedName>
        <fullName evidence="2">Uncharacterized protein</fullName>
    </submittedName>
</protein>
<comment type="caution">
    <text evidence="2">The sequence shown here is derived from an EMBL/GenBank/DDBJ whole genome shotgun (WGS) entry which is preliminary data.</text>
</comment>
<evidence type="ECO:0000313" key="3">
    <source>
        <dbReference type="Proteomes" id="UP001221898"/>
    </source>
</evidence>
<reference evidence="2" key="1">
    <citation type="journal article" date="2023" name="Science">
        <title>Genome structures resolve the early diversification of teleost fishes.</title>
        <authorList>
            <person name="Parey E."/>
            <person name="Louis A."/>
            <person name="Montfort J."/>
            <person name="Bouchez O."/>
            <person name="Roques C."/>
            <person name="Iampietro C."/>
            <person name="Lluch J."/>
            <person name="Castinel A."/>
            <person name="Donnadieu C."/>
            <person name="Desvignes T."/>
            <person name="Floi Bucao C."/>
            <person name="Jouanno E."/>
            <person name="Wen M."/>
            <person name="Mejri S."/>
            <person name="Dirks R."/>
            <person name="Jansen H."/>
            <person name="Henkel C."/>
            <person name="Chen W.J."/>
            <person name="Zahm M."/>
            <person name="Cabau C."/>
            <person name="Klopp C."/>
            <person name="Thompson A.W."/>
            <person name="Robinson-Rechavi M."/>
            <person name="Braasch I."/>
            <person name="Lecointre G."/>
            <person name="Bobe J."/>
            <person name="Postlethwait J.H."/>
            <person name="Berthelot C."/>
            <person name="Roest Crollius H."/>
            <person name="Guiguen Y."/>
        </authorList>
    </citation>
    <scope>NUCLEOTIDE SEQUENCE</scope>
    <source>
        <strain evidence="2">NC1722</strain>
    </source>
</reference>
<dbReference type="EMBL" id="JAINUG010000077">
    <property type="protein sequence ID" value="KAJ8400400.1"/>
    <property type="molecule type" value="Genomic_DNA"/>
</dbReference>
<name>A0AAD7SD82_9TELE</name>
<dbReference type="Proteomes" id="UP001221898">
    <property type="component" value="Unassembled WGS sequence"/>
</dbReference>
<gene>
    <name evidence="2" type="ORF">AAFF_G00397830</name>
</gene>
<sequence length="111" mass="11573">MHCVEAAKPHHDPPPPRSDAAPIPPFALKNKSPTIRNALTPAGDGDTGPVSASPPLAPSPNEEGDYVAPDNTWPKASEQNPPAWAGDSSAAQMRTPSPGRLRAETSGAERH</sequence>
<feature type="compositionally biased region" description="Basic and acidic residues" evidence="1">
    <location>
        <begin position="101"/>
        <end position="111"/>
    </location>
</feature>
<evidence type="ECO:0000313" key="2">
    <source>
        <dbReference type="EMBL" id="KAJ8400400.1"/>
    </source>
</evidence>
<evidence type="ECO:0000256" key="1">
    <source>
        <dbReference type="SAM" id="MobiDB-lite"/>
    </source>
</evidence>
<keyword evidence="3" id="KW-1185">Reference proteome</keyword>
<feature type="region of interest" description="Disordered" evidence="1">
    <location>
        <begin position="1"/>
        <end position="111"/>
    </location>
</feature>
<dbReference type="AlphaFoldDB" id="A0AAD7SD82"/>
<proteinExistence type="predicted"/>